<dbReference type="InterPro" id="IPR002347">
    <property type="entry name" value="SDR_fam"/>
</dbReference>
<protein>
    <submittedName>
        <fullName evidence="5">NAD(P)-dependent dehydrogenase (Short-subunit alcohol dehydrogenase family)</fullName>
    </submittedName>
</protein>
<evidence type="ECO:0000256" key="2">
    <source>
        <dbReference type="ARBA" id="ARBA00023002"/>
    </source>
</evidence>
<evidence type="ECO:0000313" key="5">
    <source>
        <dbReference type="EMBL" id="MBP2453326.1"/>
    </source>
</evidence>
<dbReference type="PRINTS" id="PR00080">
    <property type="entry name" value="SDRFAMILY"/>
</dbReference>
<dbReference type="PANTHER" id="PTHR44196">
    <property type="entry name" value="DEHYDROGENASE/REDUCTASE SDR FAMILY MEMBER 7B"/>
    <property type="match status" value="1"/>
</dbReference>
<keyword evidence="6" id="KW-1185">Reference proteome</keyword>
<comment type="similarity">
    <text evidence="1 3">Belongs to the short-chain dehydrogenases/reductases (SDR) family.</text>
</comment>
<evidence type="ECO:0000256" key="1">
    <source>
        <dbReference type="ARBA" id="ARBA00006484"/>
    </source>
</evidence>
<dbReference type="CDD" id="cd05233">
    <property type="entry name" value="SDR_c"/>
    <property type="match status" value="1"/>
</dbReference>
<organism evidence="5 6">
    <name type="scientific">Mycolicibacterium lutetiense</name>
    <dbReference type="NCBI Taxonomy" id="1641992"/>
    <lineage>
        <taxon>Bacteria</taxon>
        <taxon>Bacillati</taxon>
        <taxon>Actinomycetota</taxon>
        <taxon>Actinomycetes</taxon>
        <taxon>Mycobacteriales</taxon>
        <taxon>Mycobacteriaceae</taxon>
        <taxon>Mycolicibacterium</taxon>
    </lineage>
</organism>
<feature type="domain" description="Ketoreductase" evidence="4">
    <location>
        <begin position="10"/>
        <end position="196"/>
    </location>
</feature>
<dbReference type="InterPro" id="IPR036291">
    <property type="entry name" value="NAD(P)-bd_dom_sf"/>
</dbReference>
<dbReference type="Gene3D" id="3.40.50.720">
    <property type="entry name" value="NAD(P)-binding Rossmann-like Domain"/>
    <property type="match status" value="1"/>
</dbReference>
<dbReference type="PRINTS" id="PR00081">
    <property type="entry name" value="GDHRDH"/>
</dbReference>
<dbReference type="Pfam" id="PF00106">
    <property type="entry name" value="adh_short"/>
    <property type="match status" value="1"/>
</dbReference>
<dbReference type="InterPro" id="IPR057326">
    <property type="entry name" value="KR_dom"/>
</dbReference>
<dbReference type="PROSITE" id="PS00061">
    <property type="entry name" value="ADH_SHORT"/>
    <property type="match status" value="1"/>
</dbReference>
<dbReference type="PANTHER" id="PTHR44196:SF1">
    <property type="entry name" value="DEHYDROGENASE_REDUCTASE SDR FAMILY MEMBER 7B"/>
    <property type="match status" value="1"/>
</dbReference>
<comment type="caution">
    <text evidence="5">The sequence shown here is derived from an EMBL/GenBank/DDBJ whole genome shotgun (WGS) entry which is preliminary data.</text>
</comment>
<sequence>MPQRSDFRGKRCFVTGAASGIGRATALALAAQGAELYLTDRDEAGLIQTVADAKALGAEVPAHRALDISDYDQVAAFGADIHAAHTSMDVVMNIAGVSAWGTVDQLTHQHWRSMIDVNLMGPIHVIETFMPPMVQARRGGHLVNVSSAAGIVALPWHSAYSASKYGLRGLSEVLRFDLARHRIGVSVVVPGAVKTGLVQTVQIAGVDRDDPNVQKWVDRFAGHAISPEKAADKILAGMRRNRFLIYTSVDIRALYAFKRVAWWPYSVAMRQVNVLFSRALRPKTVQR</sequence>
<gene>
    <name evidence="5" type="ORF">JOF57_003239</name>
</gene>
<accession>A0ABS4ZVW9</accession>
<keyword evidence="2" id="KW-0560">Oxidoreductase</keyword>
<proteinExistence type="inferred from homology"/>
<dbReference type="InterPro" id="IPR020904">
    <property type="entry name" value="Sc_DH/Rdtase_CS"/>
</dbReference>
<dbReference type="EMBL" id="JAGIOP010000002">
    <property type="protein sequence ID" value="MBP2453326.1"/>
    <property type="molecule type" value="Genomic_DNA"/>
</dbReference>
<dbReference type="Proteomes" id="UP000694460">
    <property type="component" value="Unassembled WGS sequence"/>
</dbReference>
<dbReference type="RefSeq" id="WP_209918044.1">
    <property type="nucleotide sequence ID" value="NZ_JAGIOP010000002.1"/>
</dbReference>
<dbReference type="SUPFAM" id="SSF51735">
    <property type="entry name" value="NAD(P)-binding Rossmann-fold domains"/>
    <property type="match status" value="1"/>
</dbReference>
<evidence type="ECO:0000313" key="6">
    <source>
        <dbReference type="Proteomes" id="UP000694460"/>
    </source>
</evidence>
<dbReference type="NCBIfam" id="NF005881">
    <property type="entry name" value="PRK07832.1"/>
    <property type="match status" value="1"/>
</dbReference>
<reference evidence="5 6" key="1">
    <citation type="submission" date="2021-03" db="EMBL/GenBank/DDBJ databases">
        <title>Sequencing the genomes of 1000 actinobacteria strains.</title>
        <authorList>
            <person name="Klenk H.-P."/>
        </authorList>
    </citation>
    <scope>NUCLEOTIDE SEQUENCE [LARGE SCALE GENOMIC DNA]</scope>
    <source>
        <strain evidence="5 6">DSM 46713</strain>
    </source>
</reference>
<evidence type="ECO:0000256" key="3">
    <source>
        <dbReference type="RuleBase" id="RU000363"/>
    </source>
</evidence>
<dbReference type="SMART" id="SM00822">
    <property type="entry name" value="PKS_KR"/>
    <property type="match status" value="1"/>
</dbReference>
<name>A0ABS4ZVW9_9MYCO</name>
<evidence type="ECO:0000259" key="4">
    <source>
        <dbReference type="SMART" id="SM00822"/>
    </source>
</evidence>